<evidence type="ECO:0000256" key="1">
    <source>
        <dbReference type="SAM" id="Phobius"/>
    </source>
</evidence>
<dbReference type="OrthoDB" id="5455096at2"/>
<feature type="transmembrane region" description="Helical" evidence="1">
    <location>
        <begin position="127"/>
        <end position="146"/>
    </location>
</feature>
<gene>
    <name evidence="2" type="ORF">SP90_00495</name>
</gene>
<keyword evidence="1" id="KW-1133">Transmembrane helix</keyword>
<protein>
    <recommendedName>
        <fullName evidence="4">Vitamin K epoxide reductase domain-containing protein</fullName>
    </recommendedName>
</protein>
<keyword evidence="3" id="KW-1185">Reference proteome</keyword>
<dbReference type="PATRIC" id="fig|1560234.3.peg.107"/>
<evidence type="ECO:0000313" key="2">
    <source>
        <dbReference type="EMBL" id="OBQ57563.1"/>
    </source>
</evidence>
<dbReference type="STRING" id="1560234.SP90_00495"/>
<dbReference type="Proteomes" id="UP000091979">
    <property type="component" value="Unassembled WGS sequence"/>
</dbReference>
<name>A0A1B7XPY5_9BACT</name>
<evidence type="ECO:0008006" key="4">
    <source>
        <dbReference type="Google" id="ProtNLM"/>
    </source>
</evidence>
<proteinExistence type="predicted"/>
<keyword evidence="1" id="KW-0472">Membrane</keyword>
<dbReference type="EMBL" id="JXMS01000001">
    <property type="protein sequence ID" value="OBQ57563.1"/>
    <property type="molecule type" value="Genomic_DNA"/>
</dbReference>
<accession>A0A1B7XPY5</accession>
<feature type="transmembrane region" description="Helical" evidence="1">
    <location>
        <begin position="47"/>
        <end position="69"/>
    </location>
</feature>
<reference evidence="2 3" key="1">
    <citation type="submission" date="2015-01" db="EMBL/GenBank/DDBJ databases">
        <title>Desulfovibrio sp. JC271 draft genome sequence.</title>
        <authorList>
            <person name="Shivani Y."/>
            <person name="Subhash Y."/>
            <person name="Sasikala C."/>
            <person name="Ramana C.V."/>
        </authorList>
    </citation>
    <scope>NUCLEOTIDE SEQUENCE [LARGE SCALE GENOMIC DNA]</scope>
    <source>
        <strain evidence="2 3">JC271</strain>
    </source>
</reference>
<keyword evidence="1" id="KW-0812">Transmembrane</keyword>
<dbReference type="RefSeq" id="WP_066851480.1">
    <property type="nucleotide sequence ID" value="NZ_JXMS01000001.1"/>
</dbReference>
<feature type="transmembrane region" description="Helical" evidence="1">
    <location>
        <begin position="103"/>
        <end position="120"/>
    </location>
</feature>
<comment type="caution">
    <text evidence="2">The sequence shown here is derived from an EMBL/GenBank/DDBJ whole genome shotgun (WGS) entry which is preliminary data.</text>
</comment>
<evidence type="ECO:0000313" key="3">
    <source>
        <dbReference type="Proteomes" id="UP000091979"/>
    </source>
</evidence>
<dbReference type="AlphaFoldDB" id="A0A1B7XPY5"/>
<dbReference type="InterPro" id="IPR036249">
    <property type="entry name" value="Thioredoxin-like_sf"/>
</dbReference>
<feature type="transmembrane region" description="Helical" evidence="1">
    <location>
        <begin position="76"/>
        <end position="97"/>
    </location>
</feature>
<dbReference type="SUPFAM" id="SSF52833">
    <property type="entry name" value="Thioredoxin-like"/>
    <property type="match status" value="1"/>
</dbReference>
<sequence length="305" mass="33797">MSLTKRSAYGTAFVAFVGAVFCALNATKNLDAICITTGCEIFKDISVFGISLWWIGTALFLTLTLLNLVKLFRTALLLALTAVIIDLGFLLFMIFTAPCVPCLFFAAILLIVFFMQCSILKRPAMLIIPTAVIWTLLVTPSLFATANEQIGTWAIHGKHQSDVQVFFSPSCNACKELVPKLSKDNPDNITYYPVAETDDDIERIFLMQKALEDGTSVYIAFNRALRGNPEEVSMPLMTRLELHWNLFRNKSRLASMGVTRLPVLITNGVPRSLLSNEQKQPGKQDVLDFTDGFSGCTEEDPTSCD</sequence>
<feature type="transmembrane region" description="Helical" evidence="1">
    <location>
        <begin position="7"/>
        <end position="27"/>
    </location>
</feature>
<organism evidence="2 3">
    <name type="scientific">Halodesulfovibrio spirochaetisodalis</name>
    <dbReference type="NCBI Taxonomy" id="1560234"/>
    <lineage>
        <taxon>Bacteria</taxon>
        <taxon>Pseudomonadati</taxon>
        <taxon>Thermodesulfobacteriota</taxon>
        <taxon>Desulfovibrionia</taxon>
        <taxon>Desulfovibrionales</taxon>
        <taxon>Desulfovibrionaceae</taxon>
        <taxon>Halodesulfovibrio</taxon>
    </lineage>
</organism>